<name>A0A1V6M3L2_9BACT</name>
<evidence type="ECO:0000313" key="1">
    <source>
        <dbReference type="EMBL" id="OQD46965.1"/>
    </source>
</evidence>
<sequence>MKPVIEQTESNTQERVKEAVADCGYGNYANYEYLEQKEIEGYVPDSNFQQYKSGEYEKEENRYHYSNFQYDSARDSYVVSERKATKSL</sequence>
<accession>A0A1V6M3L2</accession>
<keyword evidence="2" id="KW-1185">Reference proteome</keyword>
<dbReference type="PANTHER" id="PTHR33408">
    <property type="entry name" value="TRANSPOSASE"/>
    <property type="match status" value="1"/>
</dbReference>
<protein>
    <submittedName>
        <fullName evidence="1">Uncharacterized protein</fullName>
    </submittedName>
</protein>
<dbReference type="AlphaFoldDB" id="A0A1V6M3L2"/>
<gene>
    <name evidence="1" type="ORF">BIY37_00750</name>
</gene>
<evidence type="ECO:0000313" key="2">
    <source>
        <dbReference type="Proteomes" id="UP000242219"/>
    </source>
</evidence>
<dbReference type="EMBL" id="MJUW02000017">
    <property type="protein sequence ID" value="OQD46965.1"/>
    <property type="molecule type" value="Genomic_DNA"/>
</dbReference>
<comment type="caution">
    <text evidence="1">The sequence shown here is derived from an EMBL/GenBank/DDBJ whole genome shotgun (WGS) entry which is preliminary data.</text>
</comment>
<dbReference type="PANTHER" id="PTHR33408:SF2">
    <property type="entry name" value="TRANSPOSASE DDE DOMAIN-CONTAINING PROTEIN"/>
    <property type="match status" value="1"/>
</dbReference>
<proteinExistence type="predicted"/>
<reference evidence="1 2" key="1">
    <citation type="journal article" date="2016" name="Genome Announc.">
        <title>Draft Genome Sequence of the Anaerobic Ammonium-Oxidizing Bacterium 'Candidatus Brocadia sp. 40'.</title>
        <authorList>
            <person name="Ali M."/>
            <person name="Haroon M.F."/>
            <person name="Narita Y."/>
            <person name="Zhang L."/>
            <person name="Rangel Shaw D."/>
            <person name="Okabe S."/>
            <person name="Saikaly P.E."/>
        </authorList>
    </citation>
    <scope>NUCLEOTIDE SEQUENCE [LARGE SCALE GENOMIC DNA]</scope>
    <source>
        <strain evidence="1 2">40</strain>
    </source>
</reference>
<organism evidence="1 2">
    <name type="scientific">Candidatus Brocadia sapporoensis</name>
    <dbReference type="NCBI Taxonomy" id="392547"/>
    <lineage>
        <taxon>Bacteria</taxon>
        <taxon>Pseudomonadati</taxon>
        <taxon>Planctomycetota</taxon>
        <taxon>Candidatus Brocadiia</taxon>
        <taxon>Candidatus Brocadiales</taxon>
        <taxon>Candidatus Brocadiaceae</taxon>
        <taxon>Candidatus Brocadia</taxon>
    </lineage>
</organism>
<dbReference type="Proteomes" id="UP000242219">
    <property type="component" value="Unassembled WGS sequence"/>
</dbReference>